<dbReference type="PANTHER" id="PTHR43584">
    <property type="entry name" value="NUCLEOTIDYL TRANSFERASE"/>
    <property type="match status" value="1"/>
</dbReference>
<feature type="domain" description="Nucleotidyl transferase" evidence="3">
    <location>
        <begin position="17"/>
        <end position="141"/>
    </location>
</feature>
<dbReference type="InterPro" id="IPR050065">
    <property type="entry name" value="GlmU-like"/>
</dbReference>
<dbReference type="Proteomes" id="UP000005297">
    <property type="component" value="Unassembled WGS sequence"/>
</dbReference>
<dbReference type="CDD" id="cd06422">
    <property type="entry name" value="NTP_transferase_like_1"/>
    <property type="match status" value="1"/>
</dbReference>
<dbReference type="AlphaFoldDB" id="Q0EZG5"/>
<dbReference type="InterPro" id="IPR005835">
    <property type="entry name" value="NTP_transferase_dom"/>
</dbReference>
<comment type="caution">
    <text evidence="4">The sequence shown here is derived from an EMBL/GenBank/DDBJ whole genome shotgun (WGS) entry which is preliminary data.</text>
</comment>
<dbReference type="SUPFAM" id="SSF53448">
    <property type="entry name" value="Nucleotide-diphospho-sugar transferases"/>
    <property type="match status" value="1"/>
</dbReference>
<accession>Q0EZG5</accession>
<dbReference type="STRING" id="314344.AL013_11680"/>
<evidence type="ECO:0000313" key="5">
    <source>
        <dbReference type="Proteomes" id="UP000005297"/>
    </source>
</evidence>
<evidence type="ECO:0000259" key="3">
    <source>
        <dbReference type="Pfam" id="PF00483"/>
    </source>
</evidence>
<evidence type="ECO:0000256" key="1">
    <source>
        <dbReference type="ARBA" id="ARBA00022679"/>
    </source>
</evidence>
<dbReference type="HOGENOM" id="CLU_029499_2_1_0"/>
<dbReference type="PANTHER" id="PTHR43584:SF8">
    <property type="entry name" value="N-ACETYLMURAMATE ALPHA-1-PHOSPHATE URIDYLYLTRANSFERASE"/>
    <property type="match status" value="1"/>
</dbReference>
<dbReference type="Gene3D" id="3.90.550.10">
    <property type="entry name" value="Spore Coat Polysaccharide Biosynthesis Protein SpsA, Chain A"/>
    <property type="match status" value="1"/>
</dbReference>
<keyword evidence="1 4" id="KW-0808">Transferase</keyword>
<dbReference type="InParanoid" id="Q0EZG5"/>
<protein>
    <submittedName>
        <fullName evidence="4">Nucleotidyl transferase</fullName>
    </submittedName>
</protein>
<evidence type="ECO:0000256" key="2">
    <source>
        <dbReference type="ARBA" id="ARBA00022695"/>
    </source>
</evidence>
<sequence length="236" mass="25539">MIILISWSGEMKQVERAVILAAGLGTRLKWLTHGRPKALMQVAGLPAIAHVTRSLVRQGVRDIVVNVHHHAEQMRSFLGDGSRFGCRISISYEPVLLDSGGGVKQALTLLPGDGPFAVWNADVLSDIDVQAMTTLLPEAGVVIALVANPAHHPDGDFVLDHAVVRAGGDERFTFSGVSVWHPDGFAAHNVGDVYSLTVPMRARIAEGRCAGVMHRGQWFDIGRPRDLMQANRMMGS</sequence>
<gene>
    <name evidence="4" type="ORF">SPV1_14184</name>
</gene>
<dbReference type="eggNOG" id="COG1208">
    <property type="taxonomic scope" value="Bacteria"/>
</dbReference>
<evidence type="ECO:0000313" key="4">
    <source>
        <dbReference type="EMBL" id="EAU54739.1"/>
    </source>
</evidence>
<dbReference type="RefSeq" id="WP_009850349.1">
    <property type="nucleotide sequence ID" value="NZ_DS022294.1"/>
</dbReference>
<dbReference type="Pfam" id="PF00483">
    <property type="entry name" value="NTP_transferase"/>
    <property type="match status" value="1"/>
</dbReference>
<proteinExistence type="predicted"/>
<organism evidence="4 5">
    <name type="scientific">Mariprofundus ferrooxydans PV-1</name>
    <dbReference type="NCBI Taxonomy" id="314345"/>
    <lineage>
        <taxon>Bacteria</taxon>
        <taxon>Pseudomonadati</taxon>
        <taxon>Pseudomonadota</taxon>
        <taxon>Candidatius Mariprofundia</taxon>
        <taxon>Mariprofundales</taxon>
        <taxon>Mariprofundaceae</taxon>
        <taxon>Mariprofundus</taxon>
    </lineage>
</organism>
<keyword evidence="5" id="KW-1185">Reference proteome</keyword>
<keyword evidence="2" id="KW-0548">Nucleotidyltransferase</keyword>
<dbReference type="InterPro" id="IPR029044">
    <property type="entry name" value="Nucleotide-diphossugar_trans"/>
</dbReference>
<dbReference type="EMBL" id="AATS01000006">
    <property type="protein sequence ID" value="EAU54739.1"/>
    <property type="molecule type" value="Genomic_DNA"/>
</dbReference>
<dbReference type="OrthoDB" id="9788272at2"/>
<name>Q0EZG5_9PROT</name>
<reference evidence="4 5" key="1">
    <citation type="submission" date="2006-09" db="EMBL/GenBank/DDBJ databases">
        <authorList>
            <person name="Emerson D."/>
            <person name="Ferriera S."/>
            <person name="Johnson J."/>
            <person name="Kravitz S."/>
            <person name="Halpern A."/>
            <person name="Remington K."/>
            <person name="Beeson K."/>
            <person name="Tran B."/>
            <person name="Rogers Y.-H."/>
            <person name="Friedman R."/>
            <person name="Venter J.C."/>
        </authorList>
    </citation>
    <scope>NUCLEOTIDE SEQUENCE [LARGE SCALE GENOMIC DNA]</scope>
    <source>
        <strain evidence="4 5">PV-1</strain>
    </source>
</reference>
<dbReference type="GO" id="GO:0016779">
    <property type="term" value="F:nucleotidyltransferase activity"/>
    <property type="evidence" value="ECO:0007669"/>
    <property type="project" value="UniProtKB-KW"/>
</dbReference>